<dbReference type="SUPFAM" id="SSF53756">
    <property type="entry name" value="UDP-Glycosyltransferase/glycogen phosphorylase"/>
    <property type="match status" value="1"/>
</dbReference>
<dbReference type="CDD" id="cd03809">
    <property type="entry name" value="GT4_MtfB-like"/>
    <property type="match status" value="1"/>
</dbReference>
<name>A0ABV2TJL9_9RHOO</name>
<dbReference type="PANTHER" id="PTHR46401:SF9">
    <property type="entry name" value="MANNOSYLTRANSFERASE A"/>
    <property type="match status" value="1"/>
</dbReference>
<sequence>MSHLLAPQETTRKLLVDVSDLACADRGTGIQRVAKSILGEWLQNPPPGFQVEPVFLASAGDGYRYARGLRRRYAPGDTAVNDEAPVVFGPGDILLSLDLLFLNPELICDQAGRYLRSLQAQGVNVRFVVYDLLPVLMPEYFPVGEHNERFVEWLKLVSETTGAVCISGAVAQDLRSWLGQAGWLRPDFVISHFHIGADIEGIPCSRGVPDNAADTLAHLQARPAFLVVGTIEPRKGQRQMLDAFEWLWAQGGDANLVFVGQQGWMMDDFVERLRQHPEKGRRLFWLEGISDEYLLQVYRSVTCLVASSEGEGFGLPTVEAVRAGLPVIARDLPVNWEVCGEFACYFSSDAPGDLGRFLRQWLQDWQTRALPDSSKIRFLTWRESAVELFRACNELPYDAFERVLTG</sequence>
<dbReference type="EMBL" id="JBEWZI010000007">
    <property type="protein sequence ID" value="MET7014122.1"/>
    <property type="molecule type" value="Genomic_DNA"/>
</dbReference>
<dbReference type="Pfam" id="PF00534">
    <property type="entry name" value="Glycos_transf_1"/>
    <property type="match status" value="1"/>
</dbReference>
<evidence type="ECO:0000259" key="1">
    <source>
        <dbReference type="Pfam" id="PF00534"/>
    </source>
</evidence>
<dbReference type="Proteomes" id="UP001549691">
    <property type="component" value="Unassembled WGS sequence"/>
</dbReference>
<dbReference type="RefSeq" id="WP_354600584.1">
    <property type="nucleotide sequence ID" value="NZ_JBEWZI010000007.1"/>
</dbReference>
<organism evidence="2 3">
    <name type="scientific">Uliginosibacterium flavum</name>
    <dbReference type="NCBI Taxonomy" id="1396831"/>
    <lineage>
        <taxon>Bacteria</taxon>
        <taxon>Pseudomonadati</taxon>
        <taxon>Pseudomonadota</taxon>
        <taxon>Betaproteobacteria</taxon>
        <taxon>Rhodocyclales</taxon>
        <taxon>Zoogloeaceae</taxon>
        <taxon>Uliginosibacterium</taxon>
    </lineage>
</organism>
<dbReference type="InterPro" id="IPR001296">
    <property type="entry name" value="Glyco_trans_1"/>
</dbReference>
<reference evidence="2 3" key="1">
    <citation type="submission" date="2024-07" db="EMBL/GenBank/DDBJ databases">
        <title>Uliginosibacterium flavum JJ3220;KACC:17644.</title>
        <authorList>
            <person name="Kim M.K."/>
        </authorList>
    </citation>
    <scope>NUCLEOTIDE SEQUENCE [LARGE SCALE GENOMIC DNA]</scope>
    <source>
        <strain evidence="2 3">KACC:17644</strain>
    </source>
</reference>
<proteinExistence type="predicted"/>
<feature type="domain" description="Glycosyl transferase family 1" evidence="1">
    <location>
        <begin position="222"/>
        <end position="368"/>
    </location>
</feature>
<comment type="caution">
    <text evidence="2">The sequence shown here is derived from an EMBL/GenBank/DDBJ whole genome shotgun (WGS) entry which is preliminary data.</text>
</comment>
<keyword evidence="3" id="KW-1185">Reference proteome</keyword>
<evidence type="ECO:0000313" key="3">
    <source>
        <dbReference type="Proteomes" id="UP001549691"/>
    </source>
</evidence>
<accession>A0ABV2TJL9</accession>
<evidence type="ECO:0000313" key="2">
    <source>
        <dbReference type="EMBL" id="MET7014122.1"/>
    </source>
</evidence>
<dbReference type="Gene3D" id="3.40.50.2000">
    <property type="entry name" value="Glycogen Phosphorylase B"/>
    <property type="match status" value="1"/>
</dbReference>
<dbReference type="PANTHER" id="PTHR46401">
    <property type="entry name" value="GLYCOSYLTRANSFERASE WBBK-RELATED"/>
    <property type="match status" value="1"/>
</dbReference>
<protein>
    <submittedName>
        <fullName evidence="2">Glycosyltransferase family 1 protein</fullName>
    </submittedName>
</protein>
<gene>
    <name evidence="2" type="ORF">ABXR19_07955</name>
</gene>